<dbReference type="EMBL" id="JAVFWL010000003">
    <property type="protein sequence ID" value="KAK6742983.1"/>
    <property type="molecule type" value="Genomic_DNA"/>
</dbReference>
<evidence type="ECO:0000313" key="2">
    <source>
        <dbReference type="Proteomes" id="UP001303046"/>
    </source>
</evidence>
<reference evidence="1 2" key="1">
    <citation type="submission" date="2023-08" db="EMBL/GenBank/DDBJ databases">
        <title>A Necator americanus chromosomal reference genome.</title>
        <authorList>
            <person name="Ilik V."/>
            <person name="Petrzelkova K.J."/>
            <person name="Pardy F."/>
            <person name="Fuh T."/>
            <person name="Niatou-Singa F.S."/>
            <person name="Gouil Q."/>
            <person name="Baker L."/>
            <person name="Ritchie M.E."/>
            <person name="Jex A.R."/>
            <person name="Gazzola D."/>
            <person name="Li H."/>
            <person name="Toshio Fujiwara R."/>
            <person name="Zhan B."/>
            <person name="Aroian R.V."/>
            <person name="Pafco B."/>
            <person name="Schwarz E.M."/>
        </authorList>
    </citation>
    <scope>NUCLEOTIDE SEQUENCE [LARGE SCALE GENOMIC DNA]</scope>
    <source>
        <strain evidence="1 2">Aroian</strain>
        <tissue evidence="1">Whole animal</tissue>
    </source>
</reference>
<proteinExistence type="predicted"/>
<sequence length="100" mass="11187">MENSGYLRILVAYQTLYNHSTDEIKPREKIRCLSRLNRRDPEDENSPNVIVVPHVPSCNSLLEIQQLSLCYITTRGILTLSSGSSGFGFLFCSSSSAPLH</sequence>
<name>A0ABR1CYU6_NECAM</name>
<comment type="caution">
    <text evidence="1">The sequence shown here is derived from an EMBL/GenBank/DDBJ whole genome shotgun (WGS) entry which is preliminary data.</text>
</comment>
<accession>A0ABR1CYU6</accession>
<evidence type="ECO:0000313" key="1">
    <source>
        <dbReference type="EMBL" id="KAK6742983.1"/>
    </source>
</evidence>
<keyword evidence="2" id="KW-1185">Reference proteome</keyword>
<protein>
    <submittedName>
        <fullName evidence="1">Uncharacterized protein</fullName>
    </submittedName>
</protein>
<dbReference type="Proteomes" id="UP001303046">
    <property type="component" value="Unassembled WGS sequence"/>
</dbReference>
<organism evidence="1 2">
    <name type="scientific">Necator americanus</name>
    <name type="common">Human hookworm</name>
    <dbReference type="NCBI Taxonomy" id="51031"/>
    <lineage>
        <taxon>Eukaryota</taxon>
        <taxon>Metazoa</taxon>
        <taxon>Ecdysozoa</taxon>
        <taxon>Nematoda</taxon>
        <taxon>Chromadorea</taxon>
        <taxon>Rhabditida</taxon>
        <taxon>Rhabditina</taxon>
        <taxon>Rhabditomorpha</taxon>
        <taxon>Strongyloidea</taxon>
        <taxon>Ancylostomatidae</taxon>
        <taxon>Bunostominae</taxon>
        <taxon>Necator</taxon>
    </lineage>
</organism>
<gene>
    <name evidence="1" type="primary">Necator_chrIII.g11089</name>
    <name evidence="1" type="ORF">RB195_010324</name>
</gene>